<name>A0A5C8KA82_9BACT</name>
<feature type="transmembrane region" description="Helical" evidence="1">
    <location>
        <begin position="6"/>
        <end position="23"/>
    </location>
</feature>
<accession>A0A5C8KA82</accession>
<sequence>MLKVISLVFVGGVVLYFLFYPFLKNKVNRKKTFKWFIIIYVIVTVASTLGNYLLKTDRVENEKKVVEDKQELQNKNSWY</sequence>
<proteinExistence type="predicted"/>
<dbReference type="EMBL" id="VRTY01000008">
    <property type="protein sequence ID" value="TXK51557.1"/>
    <property type="molecule type" value="Genomic_DNA"/>
</dbReference>
<keyword evidence="1" id="KW-0812">Transmembrane</keyword>
<dbReference type="RefSeq" id="WP_147920332.1">
    <property type="nucleotide sequence ID" value="NZ_VRTY01000008.1"/>
</dbReference>
<keyword evidence="1" id="KW-0472">Membrane</keyword>
<evidence type="ECO:0000313" key="2">
    <source>
        <dbReference type="EMBL" id="TXK51557.1"/>
    </source>
</evidence>
<gene>
    <name evidence="2" type="ORF">FVR03_03235</name>
</gene>
<comment type="caution">
    <text evidence="2">The sequence shown here is derived from an EMBL/GenBank/DDBJ whole genome shotgun (WGS) entry which is preliminary data.</text>
</comment>
<keyword evidence="1" id="KW-1133">Transmembrane helix</keyword>
<organism evidence="2 3">
    <name type="scientific">Pontibacter qinzhouensis</name>
    <dbReference type="NCBI Taxonomy" id="2603253"/>
    <lineage>
        <taxon>Bacteria</taxon>
        <taxon>Pseudomonadati</taxon>
        <taxon>Bacteroidota</taxon>
        <taxon>Cytophagia</taxon>
        <taxon>Cytophagales</taxon>
        <taxon>Hymenobacteraceae</taxon>
        <taxon>Pontibacter</taxon>
    </lineage>
</organism>
<dbReference type="AlphaFoldDB" id="A0A5C8KA82"/>
<dbReference type="OrthoDB" id="9978678at2"/>
<evidence type="ECO:0000313" key="3">
    <source>
        <dbReference type="Proteomes" id="UP000321926"/>
    </source>
</evidence>
<evidence type="ECO:0000256" key="1">
    <source>
        <dbReference type="SAM" id="Phobius"/>
    </source>
</evidence>
<feature type="transmembrane region" description="Helical" evidence="1">
    <location>
        <begin position="35"/>
        <end position="54"/>
    </location>
</feature>
<keyword evidence="3" id="KW-1185">Reference proteome</keyword>
<protein>
    <submittedName>
        <fullName evidence="2">Uncharacterized protein</fullName>
    </submittedName>
</protein>
<dbReference type="Proteomes" id="UP000321926">
    <property type="component" value="Unassembled WGS sequence"/>
</dbReference>
<reference evidence="2 3" key="1">
    <citation type="submission" date="2019-08" db="EMBL/GenBank/DDBJ databases">
        <authorList>
            <person name="Shi S."/>
        </authorList>
    </citation>
    <scope>NUCLEOTIDE SEQUENCE [LARGE SCALE GENOMIC DNA]</scope>
    <source>
        <strain evidence="2 3">GY10130</strain>
    </source>
</reference>